<dbReference type="NCBIfam" id="NF033691">
    <property type="entry name" value="immunity_MafI"/>
    <property type="match status" value="1"/>
</dbReference>
<dbReference type="Proteomes" id="UP000598217">
    <property type="component" value="Unassembled WGS sequence"/>
</dbReference>
<comment type="caution">
    <text evidence="1">The sequence shown here is derived from an EMBL/GenBank/DDBJ whole genome shotgun (WGS) entry which is preliminary data.</text>
</comment>
<sequence length="85" mass="9728">MDSVWYRSEIERLLLESPLADSGIVEDVEDFLVAGEYSLAFDTMCSWIYEDGLPVSSPYYRRLVIMSKEMGSERLVEKIGTLVVQ</sequence>
<keyword evidence="2" id="KW-1185">Reference proteome</keyword>
<proteinExistence type="predicted"/>
<dbReference type="RefSeq" id="WP_191268107.1">
    <property type="nucleotide sequence ID" value="NZ_BMXJ01000002.1"/>
</dbReference>
<dbReference type="InterPro" id="IPR047880">
    <property type="entry name" value="MafI-like"/>
</dbReference>
<evidence type="ECO:0000313" key="1">
    <source>
        <dbReference type="EMBL" id="MBE1456900.1"/>
    </source>
</evidence>
<accession>A0ABR9HDM7</accession>
<evidence type="ECO:0008006" key="3">
    <source>
        <dbReference type="Google" id="ProtNLM"/>
    </source>
</evidence>
<organism evidence="1 2">
    <name type="scientific">Nocardiopsis terrae</name>
    <dbReference type="NCBI Taxonomy" id="372655"/>
    <lineage>
        <taxon>Bacteria</taxon>
        <taxon>Bacillati</taxon>
        <taxon>Actinomycetota</taxon>
        <taxon>Actinomycetes</taxon>
        <taxon>Streptosporangiales</taxon>
        <taxon>Nocardiopsidaceae</taxon>
        <taxon>Nocardiopsis</taxon>
    </lineage>
</organism>
<evidence type="ECO:0000313" key="2">
    <source>
        <dbReference type="Proteomes" id="UP000598217"/>
    </source>
</evidence>
<gene>
    <name evidence="1" type="ORF">H4W79_001114</name>
</gene>
<name>A0ABR9HDM7_9ACTN</name>
<reference evidence="1 2" key="1">
    <citation type="submission" date="2020-10" db="EMBL/GenBank/DDBJ databases">
        <title>Sequencing the genomes of 1000 actinobacteria strains.</title>
        <authorList>
            <person name="Klenk H.-P."/>
        </authorList>
    </citation>
    <scope>NUCLEOTIDE SEQUENCE [LARGE SCALE GENOMIC DNA]</scope>
    <source>
        <strain evidence="1 2">DSM 45157</strain>
    </source>
</reference>
<dbReference type="EMBL" id="JADBDY010000001">
    <property type="protein sequence ID" value="MBE1456900.1"/>
    <property type="molecule type" value="Genomic_DNA"/>
</dbReference>
<protein>
    <recommendedName>
        <fullName evidence="3">MafI family immunity protein</fullName>
    </recommendedName>
</protein>